<dbReference type="HOGENOM" id="CLU_624188_0_0_1"/>
<evidence type="ECO:0000313" key="3">
    <source>
        <dbReference type="Proteomes" id="UP000008065"/>
    </source>
</evidence>
<feature type="compositionally biased region" description="Polar residues" evidence="1">
    <location>
        <begin position="245"/>
        <end position="261"/>
    </location>
</feature>
<evidence type="ECO:0000256" key="1">
    <source>
        <dbReference type="SAM" id="MobiDB-lite"/>
    </source>
</evidence>
<proteinExistence type="predicted"/>
<feature type="region of interest" description="Disordered" evidence="1">
    <location>
        <begin position="231"/>
        <end position="262"/>
    </location>
</feature>
<evidence type="ECO:0000313" key="2">
    <source>
        <dbReference type="EMBL" id="EGO58389.1"/>
    </source>
</evidence>
<dbReference type="GeneID" id="20827839"/>
<dbReference type="RefSeq" id="XP_009850296.1">
    <property type="nucleotide sequence ID" value="XM_009851994.1"/>
</dbReference>
<feature type="compositionally biased region" description="Basic and acidic residues" evidence="1">
    <location>
        <begin position="408"/>
        <end position="420"/>
    </location>
</feature>
<reference evidence="3" key="1">
    <citation type="journal article" date="2011" name="Genetics">
        <title>Massive changes in genome architecture accompany the transition to self-fertility in the filamentous fungus Neurospora tetrasperma.</title>
        <authorList>
            <person name="Ellison C.E."/>
            <person name="Stajich J.E."/>
            <person name="Jacobson D.J."/>
            <person name="Natvig D.O."/>
            <person name="Lapidus A."/>
            <person name="Foster B."/>
            <person name="Aerts A."/>
            <person name="Riley R."/>
            <person name="Lindquist E.A."/>
            <person name="Grigoriev I.V."/>
            <person name="Taylor J.W."/>
        </authorList>
    </citation>
    <scope>NUCLEOTIDE SEQUENCE [LARGE SCALE GENOMIC DNA]</scope>
    <source>
        <strain evidence="3">FGSC 2508 / P0657</strain>
    </source>
</reference>
<name>F8MLB6_NEUT8</name>
<accession>F8MLB6</accession>
<dbReference type="AlphaFoldDB" id="F8MLB6"/>
<dbReference type="OrthoDB" id="10534587at2759"/>
<dbReference type="VEuPathDB" id="FungiDB:NEUTE1DRAFT_42238"/>
<dbReference type="Proteomes" id="UP000008065">
    <property type="component" value="Unassembled WGS sequence"/>
</dbReference>
<gene>
    <name evidence="2" type="ORF">NEUTE1DRAFT_42238</name>
</gene>
<dbReference type="KEGG" id="nte:NEUTE1DRAFT42238"/>
<feature type="compositionally biased region" description="Basic and acidic residues" evidence="1">
    <location>
        <begin position="154"/>
        <end position="167"/>
    </location>
</feature>
<dbReference type="EMBL" id="GL891304">
    <property type="protein sequence ID" value="EGO58389.1"/>
    <property type="molecule type" value="Genomic_DNA"/>
</dbReference>
<sequence>MQPSYISTYPSINDHRANFEIPPGTAPGDESHFGQDQVASLKDDINTGLDSRNRGRFLGEGNTSHELTTVDTSITTFPQGAFPADGPGSVSGGYAAPSNSIDGAVETDNTFTLEEAFNLIRTVNPSMITNTDTAFKRHEASDLNEADKVELGKDHSELSIRPDRDISELDSGSLVRATSSEPSDSAMKQGLGAPIASQLPYSNMKMAPSNQEHVSAPQDSLELSKDNFDVASNNSQRHSLPLSVSDLSTPASPTSARGTFEQTEEPVFTSYADVELVVPTLRKAVSPVQPGVSMCLRCLKNRASKRMEELVSWRLQRGLYSCTGCYVGAGPTPNVLDEMCREKQRERRRRLAAEANGETYIPGGGQDAEAGIVPSDAQSTTPLPKRGASAMAGGCDVAEGTAKKARLTKQEADKTLDQIRRPGSPKRRMQGLGQPPGKA</sequence>
<feature type="region of interest" description="Disordered" evidence="1">
    <location>
        <begin position="358"/>
        <end position="439"/>
    </location>
</feature>
<feature type="region of interest" description="Disordered" evidence="1">
    <location>
        <begin position="154"/>
        <end position="189"/>
    </location>
</feature>
<organism evidence="2 3">
    <name type="scientific">Neurospora tetrasperma (strain FGSC 2508 / ATCC MYA-4615 / P0657)</name>
    <dbReference type="NCBI Taxonomy" id="510951"/>
    <lineage>
        <taxon>Eukaryota</taxon>
        <taxon>Fungi</taxon>
        <taxon>Dikarya</taxon>
        <taxon>Ascomycota</taxon>
        <taxon>Pezizomycotina</taxon>
        <taxon>Sordariomycetes</taxon>
        <taxon>Sordariomycetidae</taxon>
        <taxon>Sordariales</taxon>
        <taxon>Sordariaceae</taxon>
        <taxon>Neurospora</taxon>
    </lineage>
</organism>
<keyword evidence="3" id="KW-1185">Reference proteome</keyword>
<protein>
    <submittedName>
        <fullName evidence="2">Uncharacterized protein</fullName>
    </submittedName>
</protein>